<dbReference type="Pfam" id="PF20345">
    <property type="entry name" value="DUF6640"/>
    <property type="match status" value="1"/>
</dbReference>
<dbReference type="InterPro" id="IPR046580">
    <property type="entry name" value="DUF6640"/>
</dbReference>
<organism evidence="2 3">
    <name type="scientific">Pseudonocardia humida</name>
    <dbReference type="NCBI Taxonomy" id="2800819"/>
    <lineage>
        <taxon>Bacteria</taxon>
        <taxon>Bacillati</taxon>
        <taxon>Actinomycetota</taxon>
        <taxon>Actinomycetes</taxon>
        <taxon>Pseudonocardiales</taxon>
        <taxon>Pseudonocardiaceae</taxon>
        <taxon>Pseudonocardia</taxon>
    </lineage>
</organism>
<accession>A0ABT1AA43</accession>
<evidence type="ECO:0000313" key="3">
    <source>
        <dbReference type="Proteomes" id="UP001165283"/>
    </source>
</evidence>
<proteinExistence type="predicted"/>
<keyword evidence="1" id="KW-0812">Transmembrane</keyword>
<keyword evidence="1" id="KW-0472">Membrane</keyword>
<dbReference type="EMBL" id="JAGSOV010000073">
    <property type="protein sequence ID" value="MCO1659905.1"/>
    <property type="molecule type" value="Genomic_DNA"/>
</dbReference>
<name>A0ABT1AA43_9PSEU</name>
<gene>
    <name evidence="2" type="ORF">KDL28_33070</name>
</gene>
<dbReference type="RefSeq" id="WP_252445015.1">
    <property type="nucleotide sequence ID" value="NZ_JAGSOV010000073.1"/>
</dbReference>
<comment type="caution">
    <text evidence="2">The sequence shown here is derived from an EMBL/GenBank/DDBJ whole genome shotgun (WGS) entry which is preliminary data.</text>
</comment>
<sequence>MPARKKASRALVGLIAAGTAVGPLAVDALLPVTARQHLRNPRWPAHAKFHNAQYIVMSTVLGAVGLRLVNSPHGDPDRNRLIATAMLSAPWLGMYGAAAFPGTALVDEEFRDSPANKVMGVEVNILIGSICLSLLGASLALGRRARRTG</sequence>
<keyword evidence="1" id="KW-1133">Transmembrane helix</keyword>
<reference evidence="2" key="1">
    <citation type="submission" date="2021-04" db="EMBL/GenBank/DDBJ databases">
        <title>Pseudonocardia sp. nov., isolated from sandy soil of mangrove forest.</title>
        <authorList>
            <person name="Zan Z."/>
            <person name="Huang R."/>
            <person name="Liu W."/>
        </authorList>
    </citation>
    <scope>NUCLEOTIDE SEQUENCE</scope>
    <source>
        <strain evidence="2">S2-4</strain>
    </source>
</reference>
<evidence type="ECO:0000313" key="2">
    <source>
        <dbReference type="EMBL" id="MCO1659905.1"/>
    </source>
</evidence>
<feature type="transmembrane region" description="Helical" evidence="1">
    <location>
        <begin position="52"/>
        <end position="69"/>
    </location>
</feature>
<keyword evidence="3" id="KW-1185">Reference proteome</keyword>
<dbReference type="Proteomes" id="UP001165283">
    <property type="component" value="Unassembled WGS sequence"/>
</dbReference>
<feature type="transmembrane region" description="Helical" evidence="1">
    <location>
        <begin position="123"/>
        <end position="142"/>
    </location>
</feature>
<feature type="transmembrane region" description="Helical" evidence="1">
    <location>
        <begin position="81"/>
        <end position="103"/>
    </location>
</feature>
<protein>
    <submittedName>
        <fullName evidence="2">Uncharacterized protein</fullName>
    </submittedName>
</protein>
<evidence type="ECO:0000256" key="1">
    <source>
        <dbReference type="SAM" id="Phobius"/>
    </source>
</evidence>